<gene>
    <name evidence="2" type="ORF">PMALA_048260</name>
</gene>
<feature type="transmembrane region" description="Helical" evidence="1">
    <location>
        <begin position="142"/>
        <end position="161"/>
    </location>
</feature>
<keyword evidence="1" id="KW-0812">Transmembrane</keyword>
<dbReference type="AlphaFoldDB" id="A0A1A8WRV6"/>
<evidence type="ECO:0000313" key="2">
    <source>
        <dbReference type="EMBL" id="SBS95661.1"/>
    </source>
</evidence>
<sequence length="218" mass="25372">MVKLEASKEDQILRYFKDNVELDDSSESFTFLNPLKKDNENLYKIGCKLDHYYKSKDVISVMIGPSYSVSDTEYCGFLNEWLNKEKIDYISSGSKCEGNIKLWEEYIEVLWKQLEKDIQDSYSCKRNTTIYKCSISPELKTALSVGFTLLGTFLITFYFLYKFSPIGPRIHSCRNKKKRITKNIVLEESCKLLERSSKNVISHTEDGRIRIGYHSADN</sequence>
<dbReference type="Pfam" id="PF05795">
    <property type="entry name" value="Plasmodium_Vir"/>
    <property type="match status" value="1"/>
</dbReference>
<keyword evidence="1" id="KW-1133">Transmembrane helix</keyword>
<dbReference type="Proteomes" id="UP000078597">
    <property type="component" value="Unassembled WGS sequence"/>
</dbReference>
<dbReference type="VEuPathDB" id="PlasmoDB:PmUG01_00038400"/>
<protein>
    <submittedName>
        <fullName evidence="2">PIR Superfamily Protein</fullName>
    </submittedName>
</protein>
<dbReference type="InterPro" id="IPR008780">
    <property type="entry name" value="Plasmodium_Vir"/>
</dbReference>
<organism evidence="2 3">
    <name type="scientific">Plasmodium malariae</name>
    <dbReference type="NCBI Taxonomy" id="5858"/>
    <lineage>
        <taxon>Eukaryota</taxon>
        <taxon>Sar</taxon>
        <taxon>Alveolata</taxon>
        <taxon>Apicomplexa</taxon>
        <taxon>Aconoidasida</taxon>
        <taxon>Haemosporida</taxon>
        <taxon>Plasmodiidae</taxon>
        <taxon>Plasmodium</taxon>
        <taxon>Plasmodium (Plasmodium)</taxon>
    </lineage>
</organism>
<dbReference type="EMBL" id="FLQW01003425">
    <property type="protein sequence ID" value="SBS95661.1"/>
    <property type="molecule type" value="Genomic_DNA"/>
</dbReference>
<reference evidence="3" key="1">
    <citation type="submission" date="2016-05" db="EMBL/GenBank/DDBJ databases">
        <authorList>
            <person name="Naeem Raeece"/>
        </authorList>
    </citation>
    <scope>NUCLEOTIDE SEQUENCE [LARGE SCALE GENOMIC DNA]</scope>
</reference>
<evidence type="ECO:0000256" key="1">
    <source>
        <dbReference type="SAM" id="Phobius"/>
    </source>
</evidence>
<keyword evidence="1" id="KW-0472">Membrane</keyword>
<accession>A0A1A8WRV6</accession>
<proteinExistence type="predicted"/>
<evidence type="ECO:0000313" key="3">
    <source>
        <dbReference type="Proteomes" id="UP000078597"/>
    </source>
</evidence>
<name>A0A1A8WRV6_PLAMA</name>